<name>A0ABD0QC46_CIRMR</name>
<dbReference type="PANTHER" id="PTHR48169">
    <property type="entry name" value="DED DOMAIN-CONTAINING PROTEIN"/>
    <property type="match status" value="1"/>
</dbReference>
<reference evidence="2 3" key="1">
    <citation type="submission" date="2024-05" db="EMBL/GenBank/DDBJ databases">
        <title>Genome sequencing and assembly of Indian major carp, Cirrhinus mrigala (Hamilton, 1822).</title>
        <authorList>
            <person name="Mohindra V."/>
            <person name="Chowdhury L.M."/>
            <person name="Lal K."/>
            <person name="Jena J.K."/>
        </authorList>
    </citation>
    <scope>NUCLEOTIDE SEQUENCE [LARGE SCALE GENOMIC DNA]</scope>
    <source>
        <strain evidence="2">CM1030</strain>
        <tissue evidence="2">Blood</tissue>
    </source>
</reference>
<dbReference type="SUPFAM" id="SSF47986">
    <property type="entry name" value="DEATH domain"/>
    <property type="match status" value="1"/>
</dbReference>
<organism evidence="2 3">
    <name type="scientific">Cirrhinus mrigala</name>
    <name type="common">Mrigala</name>
    <dbReference type="NCBI Taxonomy" id="683832"/>
    <lineage>
        <taxon>Eukaryota</taxon>
        <taxon>Metazoa</taxon>
        <taxon>Chordata</taxon>
        <taxon>Craniata</taxon>
        <taxon>Vertebrata</taxon>
        <taxon>Euteleostomi</taxon>
        <taxon>Actinopterygii</taxon>
        <taxon>Neopterygii</taxon>
        <taxon>Teleostei</taxon>
        <taxon>Ostariophysi</taxon>
        <taxon>Cypriniformes</taxon>
        <taxon>Cyprinidae</taxon>
        <taxon>Labeoninae</taxon>
        <taxon>Labeonini</taxon>
        <taxon>Cirrhinus</taxon>
    </lineage>
</organism>
<dbReference type="PANTHER" id="PTHR48169:SF3">
    <property type="entry name" value="CASP8 AND FADD LIKE APOPTOSIS REGULATOR"/>
    <property type="match status" value="1"/>
</dbReference>
<dbReference type="PROSITE" id="PS50168">
    <property type="entry name" value="DED"/>
    <property type="match status" value="1"/>
</dbReference>
<dbReference type="Proteomes" id="UP001529510">
    <property type="component" value="Unassembled WGS sequence"/>
</dbReference>
<dbReference type="InterPro" id="IPR011029">
    <property type="entry name" value="DEATH-like_dom_sf"/>
</dbReference>
<proteinExistence type="predicted"/>
<accession>A0ABD0QC46</accession>
<dbReference type="InterPro" id="IPR001875">
    <property type="entry name" value="DED_dom"/>
</dbReference>
<dbReference type="AlphaFoldDB" id="A0ABD0QC46"/>
<evidence type="ECO:0000259" key="1">
    <source>
        <dbReference type="PROSITE" id="PS50168"/>
    </source>
</evidence>
<dbReference type="EMBL" id="JAMKFB020000009">
    <property type="protein sequence ID" value="KAL0183719.1"/>
    <property type="molecule type" value="Genomic_DNA"/>
</dbReference>
<dbReference type="GO" id="GO:0042981">
    <property type="term" value="P:regulation of apoptotic process"/>
    <property type="evidence" value="ECO:0007669"/>
    <property type="project" value="UniProtKB-ARBA"/>
</dbReference>
<evidence type="ECO:0000313" key="3">
    <source>
        <dbReference type="Proteomes" id="UP001529510"/>
    </source>
</evidence>
<feature type="domain" description="DED" evidence="1">
    <location>
        <begin position="76"/>
        <end position="113"/>
    </location>
</feature>
<dbReference type="Gene3D" id="1.10.533.10">
    <property type="entry name" value="Death Domain, Fas"/>
    <property type="match status" value="2"/>
</dbReference>
<protein>
    <recommendedName>
        <fullName evidence="1">DED domain-containing protein</fullName>
    </recommendedName>
</protein>
<gene>
    <name evidence="2" type="ORF">M9458_019415</name>
</gene>
<sequence>MSGLYRTISQITDELSTDECKRVSYLCGALDIDKMDYVFLMELILKIKRYDLLREVLSTNKSTVEGLLKNGHSVSEYRALMADVSEDMDTEDLKSLAFLLRGTLPKHKLENVQ</sequence>
<comment type="caution">
    <text evidence="2">The sequence shown here is derived from an EMBL/GenBank/DDBJ whole genome shotgun (WGS) entry which is preliminary data.</text>
</comment>
<feature type="non-terminal residue" evidence="2">
    <location>
        <position position="113"/>
    </location>
</feature>
<keyword evidence="3" id="KW-1185">Reference proteome</keyword>
<evidence type="ECO:0000313" key="2">
    <source>
        <dbReference type="EMBL" id="KAL0183719.1"/>
    </source>
</evidence>